<dbReference type="InterPro" id="IPR002067">
    <property type="entry name" value="MCP"/>
</dbReference>
<name>A0AAN8IXI4_PATCE</name>
<keyword evidence="5" id="KW-0677">Repeat</keyword>
<evidence type="ECO:0000256" key="10">
    <source>
        <dbReference type="ARBA" id="ARBA00050907"/>
    </source>
</evidence>
<evidence type="ECO:0000256" key="2">
    <source>
        <dbReference type="ARBA" id="ARBA00006375"/>
    </source>
</evidence>
<evidence type="ECO:0000256" key="3">
    <source>
        <dbReference type="ARBA" id="ARBA00022448"/>
    </source>
</evidence>
<evidence type="ECO:0000256" key="11">
    <source>
        <dbReference type="ARBA" id="ARBA00058619"/>
    </source>
</evidence>
<dbReference type="Pfam" id="PF00153">
    <property type="entry name" value="Mito_carr"/>
    <property type="match status" value="3"/>
</dbReference>
<evidence type="ECO:0000313" key="17">
    <source>
        <dbReference type="Proteomes" id="UP001347796"/>
    </source>
</evidence>
<dbReference type="FunFam" id="1.50.40.10:FF:000025">
    <property type="entry name" value="mitochondrial folate transporter/carrier"/>
    <property type="match status" value="1"/>
</dbReference>
<evidence type="ECO:0000256" key="4">
    <source>
        <dbReference type="ARBA" id="ARBA00022692"/>
    </source>
</evidence>
<dbReference type="GO" id="GO:0005743">
    <property type="term" value="C:mitochondrial inner membrane"/>
    <property type="evidence" value="ECO:0007669"/>
    <property type="project" value="UniProtKB-SubCell"/>
</dbReference>
<evidence type="ECO:0000256" key="15">
    <source>
        <dbReference type="RuleBase" id="RU000488"/>
    </source>
</evidence>
<comment type="similarity">
    <text evidence="2 15">Belongs to the mitochondrial carrier (TC 2.A.29) family.</text>
</comment>
<reference evidence="16 17" key="1">
    <citation type="submission" date="2024-01" db="EMBL/GenBank/DDBJ databases">
        <title>The genome of the rayed Mediterranean limpet Patella caerulea (Linnaeus, 1758).</title>
        <authorList>
            <person name="Anh-Thu Weber A."/>
            <person name="Halstead-Nussloch G."/>
        </authorList>
    </citation>
    <scope>NUCLEOTIDE SEQUENCE [LARGE SCALE GENOMIC DNA]</scope>
    <source>
        <strain evidence="16">AATW-2023a</strain>
        <tissue evidence="16">Whole specimen</tissue>
    </source>
</reference>
<evidence type="ECO:0000256" key="8">
    <source>
        <dbReference type="ARBA" id="ARBA00023128"/>
    </source>
</evidence>
<comment type="caution">
    <text evidence="16">The sequence shown here is derived from an EMBL/GenBank/DDBJ whole genome shotgun (WGS) entry which is preliminary data.</text>
</comment>
<comment type="function">
    <text evidence="11">Facilitates flavin adenine dinucleotide (FAD) translocation across the mitochondrial inner membrane into the mitochondrial matrix where it acts as a redox cofactor to assist flavoenzyme activities in fundamental metabolic processes including fatty acid beta-oxidation, amino acid and choline metabolism as well as mitochondrial electron transportation. In particular, provides FAD to DLD dehydrogenase of the glycine cleavage system, part of mitochondrial one-carbon metabolic pathway involved in neural tube closure in early embryogenesis.</text>
</comment>
<keyword evidence="9 14" id="KW-0472">Membrane</keyword>
<accession>A0AAN8IXI4</accession>
<feature type="repeat" description="Solcar" evidence="14">
    <location>
        <begin position="231"/>
        <end position="315"/>
    </location>
</feature>
<sequence>MTEGSGNSPKWGSLYSKLRQVKAEHLIAGVSGGVISTLVLHPLDLVKIRFQVNEGYDVIGKRPQYKGIFHALRSIAKSDGFVGLYQGVTPNVWGAGISWGFYFFFYNGIKSWMQDGDSKKNVGPARHILAATEAGFATLVLTNPIWVTKTRLCLQYEGTALSGTATRSSQHYKGMSDALIKIYSTEGVRGLYKGFVPGVFGISHGALQFMAYEEMKTWYNNRRNLPLDYRLTSLEYVTFAACSKMFAAVATYPYQVLRSRLQDQHRNHKNVREVVKNIIKYEGFPGLYKGMGVYLWHVTPNICIVFLLYEYITNWKPATPDLAAETDI</sequence>
<proteinExistence type="inferred from homology"/>
<evidence type="ECO:0000256" key="7">
    <source>
        <dbReference type="ARBA" id="ARBA00022989"/>
    </source>
</evidence>
<evidence type="ECO:0000256" key="9">
    <source>
        <dbReference type="ARBA" id="ARBA00023136"/>
    </source>
</evidence>
<keyword evidence="4 14" id="KW-0812">Transmembrane</keyword>
<evidence type="ECO:0000256" key="1">
    <source>
        <dbReference type="ARBA" id="ARBA00004448"/>
    </source>
</evidence>
<keyword evidence="6" id="KW-0999">Mitochondrion inner membrane</keyword>
<evidence type="ECO:0000313" key="16">
    <source>
        <dbReference type="EMBL" id="KAK6167387.1"/>
    </source>
</evidence>
<organism evidence="16 17">
    <name type="scientific">Patella caerulea</name>
    <name type="common">Rayed Mediterranean limpet</name>
    <dbReference type="NCBI Taxonomy" id="87958"/>
    <lineage>
        <taxon>Eukaryota</taxon>
        <taxon>Metazoa</taxon>
        <taxon>Spiralia</taxon>
        <taxon>Lophotrochozoa</taxon>
        <taxon>Mollusca</taxon>
        <taxon>Gastropoda</taxon>
        <taxon>Patellogastropoda</taxon>
        <taxon>Patelloidea</taxon>
        <taxon>Patellidae</taxon>
        <taxon>Patella</taxon>
    </lineage>
</organism>
<dbReference type="PRINTS" id="PR00926">
    <property type="entry name" value="MITOCARRIER"/>
</dbReference>
<dbReference type="InterPro" id="IPR018108">
    <property type="entry name" value="MCP_transmembrane"/>
</dbReference>
<gene>
    <name evidence="16" type="ORF">SNE40_021426</name>
</gene>
<feature type="repeat" description="Solcar" evidence="14">
    <location>
        <begin position="122"/>
        <end position="218"/>
    </location>
</feature>
<keyword evidence="7" id="KW-1133">Transmembrane helix</keyword>
<feature type="repeat" description="Solcar" evidence="14">
    <location>
        <begin position="20"/>
        <end position="112"/>
    </location>
</feature>
<keyword evidence="8" id="KW-0496">Mitochondrion</keyword>
<dbReference type="AlphaFoldDB" id="A0AAN8IXI4"/>
<evidence type="ECO:0000256" key="14">
    <source>
        <dbReference type="PROSITE-ProRule" id="PRU00282"/>
    </source>
</evidence>
<dbReference type="Proteomes" id="UP001347796">
    <property type="component" value="Unassembled WGS sequence"/>
</dbReference>
<dbReference type="GO" id="GO:0015215">
    <property type="term" value="F:nucleotide transmembrane transporter activity"/>
    <property type="evidence" value="ECO:0007669"/>
    <property type="project" value="UniProtKB-ARBA"/>
</dbReference>
<protein>
    <recommendedName>
        <fullName evidence="12">Solute carrier family 25 member 32</fullName>
    </recommendedName>
    <alternativeName>
        <fullName evidence="13">Mitochondrial FAD transporter</fullName>
    </alternativeName>
</protein>
<dbReference type="EMBL" id="JAZGQO010000018">
    <property type="protein sequence ID" value="KAK6167387.1"/>
    <property type="molecule type" value="Genomic_DNA"/>
</dbReference>
<dbReference type="PROSITE" id="PS50920">
    <property type="entry name" value="SOLCAR"/>
    <property type="match status" value="3"/>
</dbReference>
<comment type="catalytic activity">
    <reaction evidence="10">
        <text>FAD(in) = FAD(out)</text>
        <dbReference type="Rhea" id="RHEA:76535"/>
        <dbReference type="ChEBI" id="CHEBI:57692"/>
    </reaction>
</comment>
<comment type="subcellular location">
    <subcellularLocation>
        <location evidence="1">Mitochondrion inner membrane</location>
        <topology evidence="1">Multi-pass membrane protein</topology>
    </subcellularLocation>
</comment>
<evidence type="ECO:0000256" key="5">
    <source>
        <dbReference type="ARBA" id="ARBA00022737"/>
    </source>
</evidence>
<evidence type="ECO:0000256" key="12">
    <source>
        <dbReference type="ARBA" id="ARBA00070508"/>
    </source>
</evidence>
<dbReference type="SUPFAM" id="SSF103506">
    <property type="entry name" value="Mitochondrial carrier"/>
    <property type="match status" value="1"/>
</dbReference>
<dbReference type="InterPro" id="IPR044712">
    <property type="entry name" value="SLC25A32-like"/>
</dbReference>
<dbReference type="InterPro" id="IPR023395">
    <property type="entry name" value="MCP_dom_sf"/>
</dbReference>
<keyword evidence="17" id="KW-1185">Reference proteome</keyword>
<dbReference type="GO" id="GO:0015711">
    <property type="term" value="P:organic anion transport"/>
    <property type="evidence" value="ECO:0007669"/>
    <property type="project" value="UniProtKB-ARBA"/>
</dbReference>
<evidence type="ECO:0000256" key="6">
    <source>
        <dbReference type="ARBA" id="ARBA00022792"/>
    </source>
</evidence>
<dbReference type="PANTHER" id="PTHR45683">
    <property type="entry name" value="MITOCHONDRIAL NICOTINAMIDE ADENINE DINUCLEOTIDE TRANSPORTER 1-RELATED-RELATED"/>
    <property type="match status" value="1"/>
</dbReference>
<evidence type="ECO:0000256" key="13">
    <source>
        <dbReference type="ARBA" id="ARBA00079992"/>
    </source>
</evidence>
<dbReference type="Gene3D" id="1.50.40.10">
    <property type="entry name" value="Mitochondrial carrier domain"/>
    <property type="match status" value="1"/>
</dbReference>
<keyword evidence="3 15" id="KW-0813">Transport</keyword>